<evidence type="ECO:0000256" key="2">
    <source>
        <dbReference type="ARBA" id="ARBA00022692"/>
    </source>
</evidence>
<dbReference type="EnsemblMetazoa" id="SMAR012503-RA">
    <property type="protein sequence ID" value="SMAR012503-PA"/>
    <property type="gene ID" value="SMAR012503"/>
</dbReference>
<feature type="transmembrane region" description="Helical" evidence="6">
    <location>
        <begin position="708"/>
        <end position="726"/>
    </location>
</feature>
<feature type="transmembrane region" description="Helical" evidence="6">
    <location>
        <begin position="673"/>
        <end position="696"/>
    </location>
</feature>
<feature type="transmembrane region" description="Helical" evidence="6">
    <location>
        <begin position="287"/>
        <end position="304"/>
    </location>
</feature>
<feature type="transmembrane region" description="Helical" evidence="6">
    <location>
        <begin position="130"/>
        <end position="149"/>
    </location>
</feature>
<comment type="similarity">
    <text evidence="5">Belongs to the anion channel-forming bestrophin (TC 1.A.46) family. Calcium-sensitive chloride channel subfamily.</text>
</comment>
<dbReference type="GO" id="GO:0005254">
    <property type="term" value="F:chloride channel activity"/>
    <property type="evidence" value="ECO:0007669"/>
    <property type="project" value="InterPro"/>
</dbReference>
<dbReference type="HOGENOM" id="CLU_337185_0_0_1"/>
<evidence type="ECO:0000256" key="3">
    <source>
        <dbReference type="ARBA" id="ARBA00022989"/>
    </source>
</evidence>
<dbReference type="EMBL" id="JH432147">
    <property type="status" value="NOT_ANNOTATED_CDS"/>
    <property type="molecule type" value="Genomic_DNA"/>
</dbReference>
<accession>T1JF92</accession>
<dbReference type="eggNOG" id="KOG3547">
    <property type="taxonomic scope" value="Eukaryota"/>
</dbReference>
<dbReference type="InterPro" id="IPR021134">
    <property type="entry name" value="Bestrophin-like"/>
</dbReference>
<dbReference type="AlphaFoldDB" id="T1JF92"/>
<organism evidence="7 8">
    <name type="scientific">Strigamia maritima</name>
    <name type="common">European centipede</name>
    <name type="synonym">Geophilus maritimus</name>
    <dbReference type="NCBI Taxonomy" id="126957"/>
    <lineage>
        <taxon>Eukaryota</taxon>
        <taxon>Metazoa</taxon>
        <taxon>Ecdysozoa</taxon>
        <taxon>Arthropoda</taxon>
        <taxon>Myriapoda</taxon>
        <taxon>Chilopoda</taxon>
        <taxon>Pleurostigmophora</taxon>
        <taxon>Geophilomorpha</taxon>
        <taxon>Linotaeniidae</taxon>
        <taxon>Strigamia</taxon>
    </lineage>
</organism>
<reference evidence="7" key="2">
    <citation type="submission" date="2015-02" db="UniProtKB">
        <authorList>
            <consortium name="EnsemblMetazoa"/>
        </authorList>
    </citation>
    <scope>IDENTIFICATION</scope>
</reference>
<evidence type="ECO:0000313" key="8">
    <source>
        <dbReference type="Proteomes" id="UP000014500"/>
    </source>
</evidence>
<feature type="transmembrane region" description="Helical" evidence="6">
    <location>
        <begin position="565"/>
        <end position="582"/>
    </location>
</feature>
<comment type="subcellular location">
    <subcellularLocation>
        <location evidence="1">Membrane</location>
    </subcellularLocation>
</comment>
<evidence type="ECO:0000256" key="6">
    <source>
        <dbReference type="SAM" id="Phobius"/>
    </source>
</evidence>
<reference evidence="8" key="1">
    <citation type="submission" date="2011-05" db="EMBL/GenBank/DDBJ databases">
        <authorList>
            <person name="Richards S.R."/>
            <person name="Qu J."/>
            <person name="Jiang H."/>
            <person name="Jhangiani S.N."/>
            <person name="Agravi P."/>
            <person name="Goodspeed R."/>
            <person name="Gross S."/>
            <person name="Mandapat C."/>
            <person name="Jackson L."/>
            <person name="Mathew T."/>
            <person name="Pu L."/>
            <person name="Thornton R."/>
            <person name="Saada N."/>
            <person name="Wilczek-Boney K.B."/>
            <person name="Lee S."/>
            <person name="Kovar C."/>
            <person name="Wu Y."/>
            <person name="Scherer S.E."/>
            <person name="Worley K.C."/>
            <person name="Muzny D.M."/>
            <person name="Gibbs R."/>
        </authorList>
    </citation>
    <scope>NUCLEOTIDE SEQUENCE</scope>
    <source>
        <strain evidence="8">Brora</strain>
    </source>
</reference>
<name>T1JF92_STRMM</name>
<proteinExistence type="inferred from homology"/>
<dbReference type="PANTHER" id="PTHR10736">
    <property type="entry name" value="BESTROPHIN"/>
    <property type="match status" value="1"/>
</dbReference>
<evidence type="ECO:0008006" key="9">
    <source>
        <dbReference type="Google" id="ProtNLM"/>
    </source>
</evidence>
<dbReference type="Pfam" id="PF01062">
    <property type="entry name" value="Bestrophin"/>
    <property type="match status" value="2"/>
</dbReference>
<evidence type="ECO:0000256" key="1">
    <source>
        <dbReference type="ARBA" id="ARBA00004370"/>
    </source>
</evidence>
<dbReference type="Proteomes" id="UP000014500">
    <property type="component" value="Unassembled WGS sequence"/>
</dbReference>
<feature type="transmembrane region" description="Helical" evidence="6">
    <location>
        <begin position="465"/>
        <end position="487"/>
    </location>
</feature>
<dbReference type="InterPro" id="IPR000615">
    <property type="entry name" value="Bestrophin"/>
</dbReference>
<dbReference type="OMA" id="NTEFPEM"/>
<feature type="transmembrane region" description="Helical" evidence="6">
    <location>
        <begin position="32"/>
        <end position="54"/>
    </location>
</feature>
<protein>
    <recommendedName>
        <fullName evidence="9">Bestrophin homolog</fullName>
    </recommendedName>
</protein>
<evidence type="ECO:0000256" key="5">
    <source>
        <dbReference type="ARBA" id="ARBA00034769"/>
    </source>
</evidence>
<keyword evidence="3 6" id="KW-1133">Transmembrane helix</keyword>
<dbReference type="GO" id="GO:0016020">
    <property type="term" value="C:membrane"/>
    <property type="evidence" value="ECO:0007669"/>
    <property type="project" value="UniProtKB-SubCell"/>
</dbReference>
<evidence type="ECO:0000256" key="4">
    <source>
        <dbReference type="ARBA" id="ARBA00023136"/>
    </source>
</evidence>
<keyword evidence="8" id="KW-1185">Reference proteome</keyword>
<keyword evidence="4 6" id="KW-0472">Membrane</keyword>
<evidence type="ECO:0000313" key="7">
    <source>
        <dbReference type="EnsemblMetazoa" id="SMAR012503-PA"/>
    </source>
</evidence>
<keyword evidence="2 6" id="KW-0812">Transmembrane</keyword>
<feature type="transmembrane region" description="Helical" evidence="6">
    <location>
        <begin position="248"/>
        <end position="267"/>
    </location>
</feature>
<dbReference type="STRING" id="126957.T1JF92"/>
<feature type="transmembrane region" description="Helical" evidence="6">
    <location>
        <begin position="499"/>
        <end position="520"/>
    </location>
</feature>
<sequence length="845" mass="99420">MTFSYSKRCSTVKNIGNFWQLLFIWKASVYKMLWVDLSIFLFLYYAMGLSYNFLLEGKAKEIFEEICYYCEAQMSLIDPLSFVLGFYVSNIIDRWITQLRTLPVVDYIATDVSVGIKGMDAQTRLMRRTIMRYINVSFIMAMMVICTPVQRRFPSFDHLVVAGLRIHEGNTCMLFDSEKKALEIIHEKMPIYNVYWVPLIWAVNIATKAQQQNIITNHNQGEEIKERIDEFHAKCELLLTYDWISVPLIYTQVVSLAVYTFFLAAIFGRQVLDQESSEHHVHQPIDIYFPIFTILQFIFYMGWLKVAKIMINPFGDDDDDFEINWLIDKNIQVGFAIVDEVHLYIPKMVKDKFWDEVIPKFLPYEKEKDMKLEQAPIVLNPKIPLFKNDKFRWVKRKKAILESSIRQKECMNIEQPSDIGTSVVLPETINQHDIFLQQQMQYSKKRWNLLAIIIHVHWRASVYKLLWVDLSIFLFLYYTMGLSYNFLLEGRSKVIFEEICYYCAAEMHFIPLSFVLGFYVSNIIDRWIAQVRALPVVDYIATDVSVSIKGMDTETRIMRRTIMRYINVSFIMAMMVICTPVQKRFPSFDHLVVAGRMLFNSEKKALESIHDKMPLHNVYWVPLIWAVNIICKARQQNIITNDSEAANIIKKIGAFQANCKLLLTYDYVSIPLIYTQVVSLAVYTFFLAAILGRQVLDQDEEHRVLQPIDIYFPMFTILQFVFYMGWLKVAEILINPFGDDDDDFEINWLIDKNIQMGYAIVDEVHLRIPKMVKDQFWKEVIPKILPYGEEKDMNLEHAPRVLDPKKPLFHIEKFSWRGDDGKKNENQFWNQVLGRGMHGRTRSTR</sequence>
<dbReference type="PANTHER" id="PTHR10736:SF65">
    <property type="entry name" value="BESTROPHIN 1, ISOFORM C-RELATED"/>
    <property type="match status" value="1"/>
</dbReference>